<gene>
    <name evidence="6" type="ORF">CAL15_07140</name>
</gene>
<dbReference type="AlphaFoldDB" id="A0A1W6ZAA5"/>
<dbReference type="InterPro" id="IPR029016">
    <property type="entry name" value="GAF-like_dom_sf"/>
</dbReference>
<dbReference type="Gene3D" id="1.10.10.10">
    <property type="entry name" value="Winged helix-like DNA-binding domain superfamily/Winged helix DNA-binding domain"/>
    <property type="match status" value="1"/>
</dbReference>
<dbReference type="Proteomes" id="UP000194161">
    <property type="component" value="Chromosome"/>
</dbReference>
<evidence type="ECO:0000313" key="7">
    <source>
        <dbReference type="Proteomes" id="UP000194161"/>
    </source>
</evidence>
<feature type="domain" description="HTH iclR-type" evidence="4">
    <location>
        <begin position="20"/>
        <end position="82"/>
    </location>
</feature>
<evidence type="ECO:0000259" key="4">
    <source>
        <dbReference type="PROSITE" id="PS51077"/>
    </source>
</evidence>
<dbReference type="EMBL" id="CP021111">
    <property type="protein sequence ID" value="ARP94175.1"/>
    <property type="molecule type" value="Genomic_DNA"/>
</dbReference>
<evidence type="ECO:0000256" key="2">
    <source>
        <dbReference type="ARBA" id="ARBA00023125"/>
    </source>
</evidence>
<dbReference type="InterPro" id="IPR036390">
    <property type="entry name" value="WH_DNA-bd_sf"/>
</dbReference>
<organism evidence="6 7">
    <name type="scientific">Bordetella genomosp. 13</name>
    <dbReference type="NCBI Taxonomy" id="463040"/>
    <lineage>
        <taxon>Bacteria</taxon>
        <taxon>Pseudomonadati</taxon>
        <taxon>Pseudomonadota</taxon>
        <taxon>Betaproteobacteria</taxon>
        <taxon>Burkholderiales</taxon>
        <taxon>Alcaligenaceae</taxon>
        <taxon>Bordetella</taxon>
    </lineage>
</organism>
<dbReference type="Pfam" id="PF01614">
    <property type="entry name" value="IclR_C"/>
    <property type="match status" value="1"/>
</dbReference>
<dbReference type="KEGG" id="bgm:CAL15_07140"/>
<reference evidence="6 7" key="1">
    <citation type="submission" date="2017-05" db="EMBL/GenBank/DDBJ databases">
        <title>Complete and WGS of Bordetella genogroups.</title>
        <authorList>
            <person name="Spilker T."/>
            <person name="LiPuma J."/>
        </authorList>
    </citation>
    <scope>NUCLEOTIDE SEQUENCE [LARGE SCALE GENOMIC DNA]</scope>
    <source>
        <strain evidence="6 7">AU7206</strain>
    </source>
</reference>
<dbReference type="InterPro" id="IPR005471">
    <property type="entry name" value="Tscrpt_reg_IclR_N"/>
</dbReference>
<dbReference type="GO" id="GO:0045892">
    <property type="term" value="P:negative regulation of DNA-templated transcription"/>
    <property type="evidence" value="ECO:0007669"/>
    <property type="project" value="TreeGrafter"/>
</dbReference>
<sequence>MNPPPSSVSPARSRERRQRVQAAETGVAVLKALGSLGGRASLTLIAAHVDESPAKVHRYLVSLMEGGLVAQDNATQQYFLSLESLLLGLAAMRQADPIRMAEASLIRMREELEITCFVAVMGNMGPTIVRFEEPGLPVTVNVRVGSVLSMLWSATGRVLLATLDEGRVRALAQAELDDATPEQRAQLDPDDPIGVLQQSVRDAGCAVVRDTNLRGISAISAPLYNYTGRPCAVLTALGATGGFDASPHGAVGQAIRREAQAISRLLGNVSGEARVPA</sequence>
<dbReference type="PANTHER" id="PTHR30136">
    <property type="entry name" value="HELIX-TURN-HELIX TRANSCRIPTIONAL REGULATOR, ICLR FAMILY"/>
    <property type="match status" value="1"/>
</dbReference>
<dbReference type="Pfam" id="PF09339">
    <property type="entry name" value="HTH_IclR"/>
    <property type="match status" value="1"/>
</dbReference>
<keyword evidence="7" id="KW-1185">Reference proteome</keyword>
<dbReference type="SUPFAM" id="SSF55781">
    <property type="entry name" value="GAF domain-like"/>
    <property type="match status" value="1"/>
</dbReference>
<dbReference type="OrthoDB" id="6687062at2"/>
<evidence type="ECO:0000313" key="6">
    <source>
        <dbReference type="EMBL" id="ARP94175.1"/>
    </source>
</evidence>
<evidence type="ECO:0000259" key="5">
    <source>
        <dbReference type="PROSITE" id="PS51078"/>
    </source>
</evidence>
<dbReference type="PROSITE" id="PS51078">
    <property type="entry name" value="ICLR_ED"/>
    <property type="match status" value="1"/>
</dbReference>
<dbReference type="SUPFAM" id="SSF46785">
    <property type="entry name" value="Winged helix' DNA-binding domain"/>
    <property type="match status" value="1"/>
</dbReference>
<name>A0A1W6ZAA5_9BORD</name>
<accession>A0A1W6ZAA5</accession>
<dbReference type="InterPro" id="IPR036388">
    <property type="entry name" value="WH-like_DNA-bd_sf"/>
</dbReference>
<feature type="domain" description="IclR-ED" evidence="5">
    <location>
        <begin position="83"/>
        <end position="268"/>
    </location>
</feature>
<dbReference type="InterPro" id="IPR050707">
    <property type="entry name" value="HTH_MetabolicPath_Reg"/>
</dbReference>
<dbReference type="Gene3D" id="3.30.450.40">
    <property type="match status" value="1"/>
</dbReference>
<dbReference type="SMART" id="SM00346">
    <property type="entry name" value="HTH_ICLR"/>
    <property type="match status" value="1"/>
</dbReference>
<keyword evidence="3" id="KW-0804">Transcription</keyword>
<dbReference type="PANTHER" id="PTHR30136:SF8">
    <property type="entry name" value="TRANSCRIPTIONAL REGULATORY PROTEIN"/>
    <property type="match status" value="1"/>
</dbReference>
<dbReference type="GO" id="GO:0003677">
    <property type="term" value="F:DNA binding"/>
    <property type="evidence" value="ECO:0007669"/>
    <property type="project" value="UniProtKB-KW"/>
</dbReference>
<proteinExistence type="predicted"/>
<evidence type="ECO:0000256" key="1">
    <source>
        <dbReference type="ARBA" id="ARBA00023015"/>
    </source>
</evidence>
<dbReference type="STRING" id="463040.CAL15_07140"/>
<dbReference type="RefSeq" id="WP_086077942.1">
    <property type="nucleotide sequence ID" value="NZ_CP021111.1"/>
</dbReference>
<protein>
    <submittedName>
        <fullName evidence="6">IclR family transcriptional regulator</fullName>
    </submittedName>
</protein>
<dbReference type="InterPro" id="IPR014757">
    <property type="entry name" value="Tscrpt_reg_IclR_C"/>
</dbReference>
<keyword evidence="2" id="KW-0238">DNA-binding</keyword>
<evidence type="ECO:0000256" key="3">
    <source>
        <dbReference type="ARBA" id="ARBA00023163"/>
    </source>
</evidence>
<keyword evidence="1" id="KW-0805">Transcription regulation</keyword>
<dbReference type="GO" id="GO:0003700">
    <property type="term" value="F:DNA-binding transcription factor activity"/>
    <property type="evidence" value="ECO:0007669"/>
    <property type="project" value="TreeGrafter"/>
</dbReference>
<dbReference type="PROSITE" id="PS51077">
    <property type="entry name" value="HTH_ICLR"/>
    <property type="match status" value="1"/>
</dbReference>